<evidence type="ECO:0000313" key="2">
    <source>
        <dbReference type="EMBL" id="GAA5796285.1"/>
    </source>
</evidence>
<dbReference type="Proteomes" id="UP001476247">
    <property type="component" value="Unassembled WGS sequence"/>
</dbReference>
<proteinExistence type="predicted"/>
<feature type="compositionally biased region" description="Low complexity" evidence="1">
    <location>
        <begin position="107"/>
        <end position="118"/>
    </location>
</feature>
<comment type="caution">
    <text evidence="2">The sequence shown here is derived from an EMBL/GenBank/DDBJ whole genome shotgun (WGS) entry which is preliminary data.</text>
</comment>
<accession>A0ABP9XPJ8</accession>
<gene>
    <name evidence="2" type="ORF">HPULCUR_001655</name>
</gene>
<organism evidence="2 3">
    <name type="scientific">Helicostylum pulchrum</name>
    <dbReference type="NCBI Taxonomy" id="562976"/>
    <lineage>
        <taxon>Eukaryota</taxon>
        <taxon>Fungi</taxon>
        <taxon>Fungi incertae sedis</taxon>
        <taxon>Mucoromycota</taxon>
        <taxon>Mucoromycotina</taxon>
        <taxon>Mucoromycetes</taxon>
        <taxon>Mucorales</taxon>
        <taxon>Mucorineae</taxon>
        <taxon>Mucoraceae</taxon>
        <taxon>Helicostylum</taxon>
    </lineage>
</organism>
<keyword evidence="3" id="KW-1185">Reference proteome</keyword>
<dbReference type="EMBL" id="BAABUJ010000005">
    <property type="protein sequence ID" value="GAA5796285.1"/>
    <property type="molecule type" value="Genomic_DNA"/>
</dbReference>
<protein>
    <submittedName>
        <fullName evidence="2">Uncharacterized protein</fullName>
    </submittedName>
</protein>
<sequence length="134" mass="14106">MIVIIRRSYPVPIAQPQVAAPTAIDMNTLASLYNMIQPKPSGSVVSPPVTNQPTIPQLLATLVNGLNVSSPQPPQPLQPEQPNIAALISTAANGNPALAQLLAQMTSNSSMSYSPSMPHVEPTLGHPSTEQPQK</sequence>
<evidence type="ECO:0000256" key="1">
    <source>
        <dbReference type="SAM" id="MobiDB-lite"/>
    </source>
</evidence>
<feature type="region of interest" description="Disordered" evidence="1">
    <location>
        <begin position="107"/>
        <end position="134"/>
    </location>
</feature>
<reference evidence="2 3" key="1">
    <citation type="submission" date="2024-04" db="EMBL/GenBank/DDBJ databases">
        <title>genome sequences of Mucor flavus KT1a and Helicostylum pulchrum KT1b strains isolation_sourced from the surface of a dry-aged beef.</title>
        <authorList>
            <person name="Toyotome T."/>
            <person name="Hosono M."/>
            <person name="Torimaru M."/>
            <person name="Fukuda K."/>
            <person name="Mikami N."/>
        </authorList>
    </citation>
    <scope>NUCLEOTIDE SEQUENCE [LARGE SCALE GENOMIC DNA]</scope>
    <source>
        <strain evidence="2 3">KT1b</strain>
    </source>
</reference>
<evidence type="ECO:0000313" key="3">
    <source>
        <dbReference type="Proteomes" id="UP001476247"/>
    </source>
</evidence>
<name>A0ABP9XPJ8_9FUNG</name>